<evidence type="ECO:0000313" key="1">
    <source>
        <dbReference type="EMBL" id="SPC77485.1"/>
    </source>
</evidence>
<gene>
    <name evidence="1" type="ORF">FSB_LOCUS5367</name>
    <name evidence="2" type="ORF">FSB_LOCUS53801</name>
</gene>
<evidence type="ECO:0008006" key="3">
    <source>
        <dbReference type="Google" id="ProtNLM"/>
    </source>
</evidence>
<proteinExistence type="predicted"/>
<evidence type="ECO:0000313" key="2">
    <source>
        <dbReference type="EMBL" id="SPD25919.1"/>
    </source>
</evidence>
<reference evidence="1" key="1">
    <citation type="submission" date="2018-02" db="EMBL/GenBank/DDBJ databases">
        <authorList>
            <person name="Cohen D.B."/>
            <person name="Kent A.D."/>
        </authorList>
    </citation>
    <scope>NUCLEOTIDE SEQUENCE</scope>
</reference>
<sequence>MNALKAWKQDKPKVCTIMEQFLAIKTDITVSIWKEQIWCAPNVGIVKLNVAAALLQHSATLAVVARDHNGELLKAWTKSISTEEPWIAEASAILWALDLDLVEKFLRIAEICYDTLNGVEDCNH</sequence>
<dbReference type="EMBL" id="OIVN01006137">
    <property type="protein sequence ID" value="SPD25919.1"/>
    <property type="molecule type" value="Genomic_DNA"/>
</dbReference>
<accession>A0A2N9ERM9</accession>
<name>A0A2N9ERM9_FAGSY</name>
<dbReference type="AlphaFoldDB" id="A0A2N9ERM9"/>
<protein>
    <recommendedName>
        <fullName evidence="3">RNase H type-1 domain-containing protein</fullName>
    </recommendedName>
</protein>
<dbReference type="EMBL" id="OIVN01000275">
    <property type="protein sequence ID" value="SPC77485.1"/>
    <property type="molecule type" value="Genomic_DNA"/>
</dbReference>
<organism evidence="1">
    <name type="scientific">Fagus sylvatica</name>
    <name type="common">Beechnut</name>
    <dbReference type="NCBI Taxonomy" id="28930"/>
    <lineage>
        <taxon>Eukaryota</taxon>
        <taxon>Viridiplantae</taxon>
        <taxon>Streptophyta</taxon>
        <taxon>Embryophyta</taxon>
        <taxon>Tracheophyta</taxon>
        <taxon>Spermatophyta</taxon>
        <taxon>Magnoliopsida</taxon>
        <taxon>eudicotyledons</taxon>
        <taxon>Gunneridae</taxon>
        <taxon>Pentapetalae</taxon>
        <taxon>rosids</taxon>
        <taxon>fabids</taxon>
        <taxon>Fagales</taxon>
        <taxon>Fagaceae</taxon>
        <taxon>Fagus</taxon>
    </lineage>
</organism>